<feature type="transmembrane region" description="Helical" evidence="1">
    <location>
        <begin position="85"/>
        <end position="105"/>
    </location>
</feature>
<reference evidence="4" key="2">
    <citation type="submission" date="2012-11" db="EMBL/GenBank/DDBJ databases">
        <authorList>
            <person name="Kuo A."/>
            <person name="Curtis B.A."/>
            <person name="Tanifuji G."/>
            <person name="Burki F."/>
            <person name="Gruber A."/>
            <person name="Irimia M."/>
            <person name="Maruyama S."/>
            <person name="Arias M.C."/>
            <person name="Ball S.G."/>
            <person name="Gile G.H."/>
            <person name="Hirakawa Y."/>
            <person name="Hopkins J.F."/>
            <person name="Rensing S.A."/>
            <person name="Schmutz J."/>
            <person name="Symeonidi A."/>
            <person name="Elias M."/>
            <person name="Eveleigh R.J."/>
            <person name="Herman E.K."/>
            <person name="Klute M.J."/>
            <person name="Nakayama T."/>
            <person name="Obornik M."/>
            <person name="Reyes-Prieto A."/>
            <person name="Armbrust E.V."/>
            <person name="Aves S.J."/>
            <person name="Beiko R.G."/>
            <person name="Coutinho P."/>
            <person name="Dacks J.B."/>
            <person name="Durnford D.G."/>
            <person name="Fast N.M."/>
            <person name="Green B.R."/>
            <person name="Grisdale C."/>
            <person name="Hempe F."/>
            <person name="Henrissat B."/>
            <person name="Hoppner M.P."/>
            <person name="Ishida K.-I."/>
            <person name="Kim E."/>
            <person name="Koreny L."/>
            <person name="Kroth P.G."/>
            <person name="Liu Y."/>
            <person name="Malik S.-B."/>
            <person name="Maier U.G."/>
            <person name="McRose D."/>
            <person name="Mock T."/>
            <person name="Neilson J.A."/>
            <person name="Onodera N.T."/>
            <person name="Poole A.M."/>
            <person name="Pritham E.J."/>
            <person name="Richards T.A."/>
            <person name="Rocap G."/>
            <person name="Roy S.W."/>
            <person name="Sarai C."/>
            <person name="Schaack S."/>
            <person name="Shirato S."/>
            <person name="Slamovits C.H."/>
            <person name="Spencer D.F."/>
            <person name="Suzuki S."/>
            <person name="Worden A.Z."/>
            <person name="Zauner S."/>
            <person name="Barry K."/>
            <person name="Bell C."/>
            <person name="Bharti A.K."/>
            <person name="Crow J.A."/>
            <person name="Grimwood J."/>
            <person name="Kramer R."/>
            <person name="Lindquist E."/>
            <person name="Lucas S."/>
            <person name="Salamov A."/>
            <person name="McFadden G.I."/>
            <person name="Lane C.E."/>
            <person name="Keeling P.J."/>
            <person name="Gray M.W."/>
            <person name="Grigoriev I.V."/>
            <person name="Archibald J.M."/>
        </authorList>
    </citation>
    <scope>NUCLEOTIDE SEQUENCE</scope>
    <source>
        <strain evidence="4">CCMP2712</strain>
    </source>
</reference>
<feature type="transmembrane region" description="Helical" evidence="1">
    <location>
        <begin position="265"/>
        <end position="284"/>
    </location>
</feature>
<evidence type="ECO:0000256" key="1">
    <source>
        <dbReference type="SAM" id="Phobius"/>
    </source>
</evidence>
<protein>
    <submittedName>
        <fullName evidence="2 3">Uncharacterized protein</fullName>
    </submittedName>
</protein>
<dbReference type="KEGG" id="gtt:GUITHDRAFT_121166"/>
<dbReference type="EMBL" id="JH993178">
    <property type="protein sequence ID" value="EKX32645.1"/>
    <property type="molecule type" value="Genomic_DNA"/>
</dbReference>
<feature type="transmembrane region" description="Helical" evidence="1">
    <location>
        <begin position="344"/>
        <end position="361"/>
    </location>
</feature>
<keyword evidence="4" id="KW-1185">Reference proteome</keyword>
<name>L1I9W8_GUITC</name>
<accession>L1I9W8</accession>
<keyword evidence="1" id="KW-0812">Transmembrane</keyword>
<dbReference type="HOGENOM" id="CLU_407974_0_0_1"/>
<keyword evidence="1" id="KW-1133">Transmembrane helix</keyword>
<dbReference type="AlphaFoldDB" id="L1I9W8"/>
<dbReference type="EnsemblProtists" id="EKX32645">
    <property type="protein sequence ID" value="EKX32645"/>
    <property type="gene ID" value="GUITHDRAFT_121166"/>
</dbReference>
<evidence type="ECO:0000313" key="3">
    <source>
        <dbReference type="EnsemblProtists" id="EKX32645"/>
    </source>
</evidence>
<keyword evidence="1" id="KW-0472">Membrane</keyword>
<dbReference type="GeneID" id="17289381"/>
<feature type="transmembrane region" description="Helical" evidence="1">
    <location>
        <begin position="320"/>
        <end position="339"/>
    </location>
</feature>
<gene>
    <name evidence="2" type="ORF">GUITHDRAFT_121166</name>
</gene>
<organism evidence="2">
    <name type="scientific">Guillardia theta (strain CCMP2712)</name>
    <name type="common">Cryptophyte</name>
    <dbReference type="NCBI Taxonomy" id="905079"/>
    <lineage>
        <taxon>Eukaryota</taxon>
        <taxon>Cryptophyceae</taxon>
        <taxon>Pyrenomonadales</taxon>
        <taxon>Geminigeraceae</taxon>
        <taxon>Guillardia</taxon>
    </lineage>
</organism>
<sequence>MSAIGGNPAKNRRISLKHVETVPRVANRCFRDRCVAIRDYMRLLARQGRNFDHQLRDYDANMHRAADSSVFFCSRPIQTALSRKVFNILLICLSAMYLSITAAWARRVATGGSHKLRCFRFSCFELRDGSRCNGRVSLQRVGILHYESSAEHDEAGVGPTLAEEGWGNCTIDLKFPKPVKMNGFFFVTASGRGTESEDPVRFLLEGSQCDGRWKVVGASAWRYDWLKTKSEDLSVYRFWNGRYNTTKSRGEMEVLSFHTPGLETLLIVLLNLFRTLLLGVPAMFGLLKREEQGKKAIQVGILCLVANLLALLCVDEENRLGMMTNVILSLSFFLSLRYFEDETLFWLSALVIFGSWCVLGYMIAYTAIFRVGLLVSLSSTCVLLYRDHVLSTSWNLVNFDRARYEEGWRLFLSRLEQEEEVKQLSNYLRHIVGNASIHSLQAGMVMRRWLKKKSFSDLLQMRFSSSVSDGVMQVDRDGVPVQSLHRLYSQAVCLQVVLAEKVRWWASQSRGYFVVQDQEGRNAFITCEEALALQDSSPTSSSIIPLKSISRTIEKVARSYGGEVCRVLDISRARIVFDDIEGVSRCLSIIKNDRDVEILRLKGRMAQDQRADCEESDGDSFGRRDLMMNICIRNEETICLGVENHIAEVQLQVITLAALQTSEAHSRYLAVRNLRRE</sequence>
<feature type="transmembrane region" description="Helical" evidence="1">
    <location>
        <begin position="296"/>
        <end position="314"/>
    </location>
</feature>
<evidence type="ECO:0000313" key="2">
    <source>
        <dbReference type="EMBL" id="EKX32645.1"/>
    </source>
</evidence>
<reference evidence="3" key="3">
    <citation type="submission" date="2016-03" db="UniProtKB">
        <authorList>
            <consortium name="EnsemblProtists"/>
        </authorList>
    </citation>
    <scope>IDENTIFICATION</scope>
</reference>
<dbReference type="Proteomes" id="UP000011087">
    <property type="component" value="Unassembled WGS sequence"/>
</dbReference>
<proteinExistence type="predicted"/>
<dbReference type="RefSeq" id="XP_005819625.1">
    <property type="nucleotide sequence ID" value="XM_005819568.1"/>
</dbReference>
<reference evidence="2 4" key="1">
    <citation type="journal article" date="2012" name="Nature">
        <title>Algal genomes reveal evolutionary mosaicism and the fate of nucleomorphs.</title>
        <authorList>
            <consortium name="DOE Joint Genome Institute"/>
            <person name="Curtis B.A."/>
            <person name="Tanifuji G."/>
            <person name="Burki F."/>
            <person name="Gruber A."/>
            <person name="Irimia M."/>
            <person name="Maruyama S."/>
            <person name="Arias M.C."/>
            <person name="Ball S.G."/>
            <person name="Gile G.H."/>
            <person name="Hirakawa Y."/>
            <person name="Hopkins J.F."/>
            <person name="Kuo A."/>
            <person name="Rensing S.A."/>
            <person name="Schmutz J."/>
            <person name="Symeonidi A."/>
            <person name="Elias M."/>
            <person name="Eveleigh R.J."/>
            <person name="Herman E.K."/>
            <person name="Klute M.J."/>
            <person name="Nakayama T."/>
            <person name="Obornik M."/>
            <person name="Reyes-Prieto A."/>
            <person name="Armbrust E.V."/>
            <person name="Aves S.J."/>
            <person name="Beiko R.G."/>
            <person name="Coutinho P."/>
            <person name="Dacks J.B."/>
            <person name="Durnford D.G."/>
            <person name="Fast N.M."/>
            <person name="Green B.R."/>
            <person name="Grisdale C.J."/>
            <person name="Hempel F."/>
            <person name="Henrissat B."/>
            <person name="Hoppner M.P."/>
            <person name="Ishida K."/>
            <person name="Kim E."/>
            <person name="Koreny L."/>
            <person name="Kroth P.G."/>
            <person name="Liu Y."/>
            <person name="Malik S.B."/>
            <person name="Maier U.G."/>
            <person name="McRose D."/>
            <person name="Mock T."/>
            <person name="Neilson J.A."/>
            <person name="Onodera N.T."/>
            <person name="Poole A.M."/>
            <person name="Pritham E.J."/>
            <person name="Richards T.A."/>
            <person name="Rocap G."/>
            <person name="Roy S.W."/>
            <person name="Sarai C."/>
            <person name="Schaack S."/>
            <person name="Shirato S."/>
            <person name="Slamovits C.H."/>
            <person name="Spencer D.F."/>
            <person name="Suzuki S."/>
            <person name="Worden A.Z."/>
            <person name="Zauner S."/>
            <person name="Barry K."/>
            <person name="Bell C."/>
            <person name="Bharti A.K."/>
            <person name="Crow J.A."/>
            <person name="Grimwood J."/>
            <person name="Kramer R."/>
            <person name="Lindquist E."/>
            <person name="Lucas S."/>
            <person name="Salamov A."/>
            <person name="McFadden G.I."/>
            <person name="Lane C.E."/>
            <person name="Keeling P.J."/>
            <person name="Gray M.W."/>
            <person name="Grigoriev I.V."/>
            <person name="Archibald J.M."/>
        </authorList>
    </citation>
    <scope>NUCLEOTIDE SEQUENCE</scope>
    <source>
        <strain evidence="2 4">CCMP2712</strain>
    </source>
</reference>
<evidence type="ECO:0000313" key="4">
    <source>
        <dbReference type="Proteomes" id="UP000011087"/>
    </source>
</evidence>
<dbReference type="PaxDb" id="55529-EKX32645"/>